<feature type="domain" description="C2H2-type" evidence="9">
    <location>
        <begin position="192"/>
        <end position="223"/>
    </location>
</feature>
<dbReference type="GO" id="GO:0005634">
    <property type="term" value="C:nucleus"/>
    <property type="evidence" value="ECO:0007669"/>
    <property type="project" value="UniProtKB-SubCell"/>
</dbReference>
<accession>A0ABD0W1E6</accession>
<dbReference type="InterPro" id="IPR058950">
    <property type="entry name" value="Zf-C2H2_ZNF451_5th"/>
</dbReference>
<comment type="caution">
    <text evidence="10">The sequence shown here is derived from an EMBL/GenBank/DDBJ whole genome shotgun (WGS) entry which is preliminary data.</text>
</comment>
<dbReference type="Proteomes" id="UP001557470">
    <property type="component" value="Unassembled WGS sequence"/>
</dbReference>
<dbReference type="Pfam" id="PF23108">
    <property type="entry name" value="Zf-C2H2_ZNF451"/>
    <property type="match status" value="1"/>
</dbReference>
<dbReference type="InterPro" id="IPR058156">
    <property type="entry name" value="Znf-C2H2_ZNF451"/>
</dbReference>
<keyword evidence="2" id="KW-0479">Metal-binding</keyword>
<evidence type="ECO:0000256" key="4">
    <source>
        <dbReference type="ARBA" id="ARBA00022771"/>
    </source>
</evidence>
<keyword evidence="11" id="KW-1185">Reference proteome</keyword>
<dbReference type="PANTHER" id="PTHR24406">
    <property type="entry name" value="TRANSCRIPTIONAL REPRESSOR CTCFL-RELATED"/>
    <property type="match status" value="1"/>
</dbReference>
<evidence type="ECO:0000256" key="8">
    <source>
        <dbReference type="SAM" id="MobiDB-lite"/>
    </source>
</evidence>
<feature type="domain" description="C2H2-type" evidence="9">
    <location>
        <begin position="653"/>
        <end position="681"/>
    </location>
</feature>
<dbReference type="SMART" id="SM00355">
    <property type="entry name" value="ZnF_C2H2"/>
    <property type="match status" value="11"/>
</dbReference>
<evidence type="ECO:0000256" key="5">
    <source>
        <dbReference type="ARBA" id="ARBA00022833"/>
    </source>
</evidence>
<evidence type="ECO:0000256" key="2">
    <source>
        <dbReference type="ARBA" id="ARBA00022723"/>
    </source>
</evidence>
<comment type="subcellular location">
    <subcellularLocation>
        <location evidence="1">Nucleus</location>
    </subcellularLocation>
</comment>
<evidence type="ECO:0000256" key="1">
    <source>
        <dbReference type="ARBA" id="ARBA00004123"/>
    </source>
</evidence>
<protein>
    <recommendedName>
        <fullName evidence="9">C2H2-type domain-containing protein</fullName>
    </recommendedName>
</protein>
<dbReference type="PROSITE" id="PS50157">
    <property type="entry name" value="ZINC_FINGER_C2H2_2"/>
    <property type="match status" value="2"/>
</dbReference>
<feature type="region of interest" description="Disordered" evidence="8">
    <location>
        <begin position="1"/>
        <end position="20"/>
    </location>
</feature>
<dbReference type="EMBL" id="JAGEUA010000010">
    <property type="protein sequence ID" value="KAL0964649.1"/>
    <property type="molecule type" value="Genomic_DNA"/>
</dbReference>
<dbReference type="GO" id="GO:0008270">
    <property type="term" value="F:zinc ion binding"/>
    <property type="evidence" value="ECO:0007669"/>
    <property type="project" value="UniProtKB-KW"/>
</dbReference>
<gene>
    <name evidence="10" type="ORF">UPYG_G00327020</name>
</gene>
<keyword evidence="5" id="KW-0862">Zinc</keyword>
<name>A0ABD0W1E6_UMBPY</name>
<dbReference type="AlphaFoldDB" id="A0ABD0W1E6"/>
<dbReference type="InterPro" id="IPR050888">
    <property type="entry name" value="ZnF_C2H2-type_TF"/>
</dbReference>
<evidence type="ECO:0000313" key="10">
    <source>
        <dbReference type="EMBL" id="KAL0964649.1"/>
    </source>
</evidence>
<reference evidence="10 11" key="1">
    <citation type="submission" date="2024-06" db="EMBL/GenBank/DDBJ databases">
        <authorList>
            <person name="Pan Q."/>
            <person name="Wen M."/>
            <person name="Jouanno E."/>
            <person name="Zahm M."/>
            <person name="Klopp C."/>
            <person name="Cabau C."/>
            <person name="Louis A."/>
            <person name="Berthelot C."/>
            <person name="Parey E."/>
            <person name="Roest Crollius H."/>
            <person name="Montfort J."/>
            <person name="Robinson-Rechavi M."/>
            <person name="Bouchez O."/>
            <person name="Lampietro C."/>
            <person name="Lopez Roques C."/>
            <person name="Donnadieu C."/>
            <person name="Postlethwait J."/>
            <person name="Bobe J."/>
            <person name="Verreycken H."/>
            <person name="Guiguen Y."/>
        </authorList>
    </citation>
    <scope>NUCLEOTIDE SEQUENCE [LARGE SCALE GENOMIC DNA]</scope>
    <source>
        <strain evidence="10">Up_M1</strain>
        <tissue evidence="10">Testis</tissue>
    </source>
</reference>
<feature type="region of interest" description="Disordered" evidence="8">
    <location>
        <begin position="585"/>
        <end position="617"/>
    </location>
</feature>
<evidence type="ECO:0000256" key="3">
    <source>
        <dbReference type="ARBA" id="ARBA00022737"/>
    </source>
</evidence>
<keyword evidence="6" id="KW-0539">Nucleus</keyword>
<dbReference type="Pfam" id="PF23103">
    <property type="entry name" value="Zf-C2H2_ZNF451_5th"/>
    <property type="match status" value="1"/>
</dbReference>
<keyword evidence="4 7" id="KW-0863">Zinc-finger</keyword>
<feature type="region of interest" description="Disordered" evidence="8">
    <location>
        <begin position="435"/>
        <end position="466"/>
    </location>
</feature>
<dbReference type="PROSITE" id="PS00028">
    <property type="entry name" value="ZINC_FINGER_C2H2_1"/>
    <property type="match status" value="5"/>
</dbReference>
<evidence type="ECO:0000256" key="7">
    <source>
        <dbReference type="PROSITE-ProRule" id="PRU00042"/>
    </source>
</evidence>
<dbReference type="InterPro" id="IPR058949">
    <property type="entry name" value="Zf-C2H2_ZNF451_1st"/>
</dbReference>
<evidence type="ECO:0000313" key="11">
    <source>
        <dbReference type="Proteomes" id="UP001557470"/>
    </source>
</evidence>
<proteinExistence type="predicted"/>
<organism evidence="10 11">
    <name type="scientific">Umbra pygmaea</name>
    <name type="common">Eastern mudminnow</name>
    <dbReference type="NCBI Taxonomy" id="75934"/>
    <lineage>
        <taxon>Eukaryota</taxon>
        <taxon>Metazoa</taxon>
        <taxon>Chordata</taxon>
        <taxon>Craniata</taxon>
        <taxon>Vertebrata</taxon>
        <taxon>Euteleostomi</taxon>
        <taxon>Actinopterygii</taxon>
        <taxon>Neopterygii</taxon>
        <taxon>Teleostei</taxon>
        <taxon>Protacanthopterygii</taxon>
        <taxon>Esociformes</taxon>
        <taxon>Umbridae</taxon>
        <taxon>Umbra</taxon>
    </lineage>
</organism>
<keyword evidence="3" id="KW-0677">Repeat</keyword>
<evidence type="ECO:0000256" key="6">
    <source>
        <dbReference type="ARBA" id="ARBA00023242"/>
    </source>
</evidence>
<dbReference type="InterPro" id="IPR013087">
    <property type="entry name" value="Znf_C2H2_type"/>
</dbReference>
<dbReference type="Pfam" id="PF23101">
    <property type="entry name" value="Zf-C2H2_ZNF451_1st"/>
    <property type="match status" value="1"/>
</dbReference>
<evidence type="ECO:0000259" key="9">
    <source>
        <dbReference type="PROSITE" id="PS50157"/>
    </source>
</evidence>
<sequence>MRQQPRCVSALSTQNPRNHRKTNIPFARKREVRFVARSACFDLTCQRLSMSSSSGADEDEVEFVSEAPLRPVLECIDLLSEDEEEGGGTSPKEETIEDEIERQKAHVSSTLDKLACKVALAKKERAEKCKAFKEKQILQQAHVRQELACSPAGHTRDAKHCVDLWLKMPGVSSGSNWRCRSLTQPISRLATHTCPVTNCGRIYDSAPLLDGHLKRFDHSPCDPTIYLKGSASELFACVDCGLHFLTQVAWMEHRQSKLSSNDGDHKENQTCQSIVCFACPACYLLFYIRDECLQHMSAKNHITQSIAMSDTKGTALPVPIPRYAKNRLIALCKEVPYSVRCTTCRKALHSHMEAQAHFNVQCRQGGARAEAEKTVAQVMKRLRAFGQCAVCNRLFTNPSQVEEHRASNQHPTEINSTMETALLHFCNFYEIQNPKRKTSRPQLPDGPLTPSQKRDNEVGDSVRSPAKRQRLGGILNGSAGLSKSGLVVAWFCECGQRYSEEAAVSKHLLAANQIFHQCGVCGKHMGESSIARLHMSRFHGGAHLSNILFHCRLCKVDMPRQDDILLHVSENHSGHTFFSEREVPDMDPVPYAKPSTSGRPRVPVEPRSATGAPAPTPERRGAWMCRMCEDVFDSERAVHKHCGDVNSHRFQRFACGHCPQKFFKETTLHRHCVNEHGNQVVTRFFCGLCDSMEYETEEEFQEHYQGLHSKDYYHMDEPEDERPAEAHRSDQPATTKEGSKCLCPCMSSDKDKDERKATFTRCMKRLSREEQCSYVCAPCNFQVSSFPHIKTHIHTKHDALGLEKTFTVVCGLCLESHKDVPSFHNHYHSQHCSLEPCLRSRDGGQSSTQEAAVKTWAPVDNKPRNEEGFSDVTKAIARNLVVSENAGANGDESDEEIKHALALSVNETRMPSDSIDEFDEEIKHALALSVNETRMPTDFDIEMEEALKRSILEY</sequence>
<feature type="compositionally biased region" description="Basic and acidic residues" evidence="8">
    <location>
        <begin position="718"/>
        <end position="730"/>
    </location>
</feature>
<feature type="region of interest" description="Disordered" evidence="8">
    <location>
        <begin position="718"/>
        <end position="739"/>
    </location>
</feature>